<dbReference type="PANTHER" id="PTHR21363">
    <property type="entry name" value="PREPHENATE DEHYDROGENASE"/>
    <property type="match status" value="1"/>
</dbReference>
<dbReference type="Proteomes" id="UP000037688">
    <property type="component" value="Unassembled WGS sequence"/>
</dbReference>
<evidence type="ECO:0000259" key="3">
    <source>
        <dbReference type="PROSITE" id="PS51176"/>
    </source>
</evidence>
<accession>A0A0M9BQA3</accession>
<dbReference type="InterPro" id="IPR036291">
    <property type="entry name" value="NAD(P)-bd_dom_sf"/>
</dbReference>
<dbReference type="SUPFAM" id="SSF51735">
    <property type="entry name" value="NAD(P)-binding Rossmann-fold domains"/>
    <property type="match status" value="1"/>
</dbReference>
<dbReference type="GO" id="GO:0006571">
    <property type="term" value="P:tyrosine biosynthetic process"/>
    <property type="evidence" value="ECO:0007669"/>
    <property type="project" value="InterPro"/>
</dbReference>
<proteinExistence type="inferred from homology"/>
<feature type="non-terminal residue" evidence="4">
    <location>
        <position position="124"/>
    </location>
</feature>
<dbReference type="PANTHER" id="PTHR21363:SF0">
    <property type="entry name" value="PREPHENATE DEHYDROGENASE [NADP(+)]"/>
    <property type="match status" value="1"/>
</dbReference>
<dbReference type="Pfam" id="PF02153">
    <property type="entry name" value="PDH_N"/>
    <property type="match status" value="1"/>
</dbReference>
<reference evidence="4 5" key="1">
    <citation type="submission" date="2015-08" db="EMBL/GenBank/DDBJ databases">
        <title>Draft genome sequence of cellulolytic and xylanolytic Paenibacillus sp. A59, isolated from a decaying forest soil from Patagonia, Argentina.</title>
        <authorList>
            <person name="Ghio S."/>
            <person name="Caceres A.M."/>
            <person name="Talia P."/>
            <person name="Grasso D."/>
            <person name="Campos E."/>
        </authorList>
    </citation>
    <scope>NUCLEOTIDE SEQUENCE [LARGE SCALE GENOMIC DNA]</scope>
    <source>
        <strain evidence="4 5">A59</strain>
    </source>
</reference>
<evidence type="ECO:0000256" key="2">
    <source>
        <dbReference type="ARBA" id="ARBA00023002"/>
    </source>
</evidence>
<dbReference type="GO" id="GO:0070403">
    <property type="term" value="F:NAD+ binding"/>
    <property type="evidence" value="ECO:0007669"/>
    <property type="project" value="InterPro"/>
</dbReference>
<dbReference type="PROSITE" id="PS51176">
    <property type="entry name" value="PDH_ADH"/>
    <property type="match status" value="1"/>
</dbReference>
<dbReference type="InterPro" id="IPR050812">
    <property type="entry name" value="Preph/Arog_dehydrog"/>
</dbReference>
<dbReference type="RefSeq" id="WP_236703317.1">
    <property type="nucleotide sequence ID" value="NZ_LITU01000053.1"/>
</dbReference>
<dbReference type="GO" id="GO:0004665">
    <property type="term" value="F:prephenate dehydrogenase (NADP+) activity"/>
    <property type="evidence" value="ECO:0007669"/>
    <property type="project" value="InterPro"/>
</dbReference>
<dbReference type="InterPro" id="IPR046826">
    <property type="entry name" value="PDH_N"/>
</dbReference>
<gene>
    <name evidence="4" type="ORF">AMS66_10225</name>
</gene>
<keyword evidence="5" id="KW-1185">Reference proteome</keyword>
<evidence type="ECO:0000313" key="4">
    <source>
        <dbReference type="EMBL" id="KOY16629.1"/>
    </source>
</evidence>
<comment type="similarity">
    <text evidence="1">Belongs to the prephenate/arogenate dehydrogenase family.</text>
</comment>
<dbReference type="Gene3D" id="3.40.50.720">
    <property type="entry name" value="NAD(P)-binding Rossmann-like Domain"/>
    <property type="match status" value="1"/>
</dbReference>
<evidence type="ECO:0000256" key="1">
    <source>
        <dbReference type="ARBA" id="ARBA00007964"/>
    </source>
</evidence>
<dbReference type="AlphaFoldDB" id="A0A0M9BQA3"/>
<dbReference type="GO" id="GO:0008977">
    <property type="term" value="F:prephenate dehydrogenase (NAD+) activity"/>
    <property type="evidence" value="ECO:0007669"/>
    <property type="project" value="InterPro"/>
</dbReference>
<dbReference type="EMBL" id="LITU01000053">
    <property type="protein sequence ID" value="KOY16629.1"/>
    <property type="molecule type" value="Genomic_DNA"/>
</dbReference>
<protein>
    <submittedName>
        <fullName evidence="4">Prephenate dehydrogenase</fullName>
    </submittedName>
</protein>
<organism evidence="4 5">
    <name type="scientific">Paenibacillus xylanivorans</name>
    <dbReference type="NCBI Taxonomy" id="1705561"/>
    <lineage>
        <taxon>Bacteria</taxon>
        <taxon>Bacillati</taxon>
        <taxon>Bacillota</taxon>
        <taxon>Bacilli</taxon>
        <taxon>Bacillales</taxon>
        <taxon>Paenibacillaceae</taxon>
        <taxon>Paenibacillus</taxon>
    </lineage>
</organism>
<feature type="domain" description="Prephenate/arogenate dehydrogenase" evidence="3">
    <location>
        <begin position="3"/>
        <end position="124"/>
    </location>
</feature>
<keyword evidence="2" id="KW-0560">Oxidoreductase</keyword>
<name>A0A0M9BQA3_9BACL</name>
<sequence length="124" mass="12976">MKLKIAMIGVGLIGGSLALCFKGKPGVTVMGYAHLPELKDKYIASGVVDDATLSLEEAVQDADFIFLCVPVGLLESYFGQLAKLPLKKGCIITDVGSTKASIAACAEHVRMSDAYFIGGHPMAG</sequence>
<dbReference type="InterPro" id="IPR003099">
    <property type="entry name" value="Prephen_DH"/>
</dbReference>
<comment type="caution">
    <text evidence="4">The sequence shown here is derived from an EMBL/GenBank/DDBJ whole genome shotgun (WGS) entry which is preliminary data.</text>
</comment>
<evidence type="ECO:0000313" key="5">
    <source>
        <dbReference type="Proteomes" id="UP000037688"/>
    </source>
</evidence>